<proteinExistence type="predicted"/>
<organism evidence="4 5">
    <name type="scientific">Coemansia brasiliensis</name>
    <dbReference type="NCBI Taxonomy" id="2650707"/>
    <lineage>
        <taxon>Eukaryota</taxon>
        <taxon>Fungi</taxon>
        <taxon>Fungi incertae sedis</taxon>
        <taxon>Zoopagomycota</taxon>
        <taxon>Kickxellomycotina</taxon>
        <taxon>Kickxellomycetes</taxon>
        <taxon>Kickxellales</taxon>
        <taxon>Kickxellaceae</taxon>
        <taxon>Coemansia</taxon>
    </lineage>
</organism>
<keyword evidence="5" id="KW-1185">Reference proteome</keyword>
<dbReference type="InterPro" id="IPR029070">
    <property type="entry name" value="Chitinase_insertion_sf"/>
</dbReference>
<evidence type="ECO:0000313" key="5">
    <source>
        <dbReference type="Proteomes" id="UP001139887"/>
    </source>
</evidence>
<feature type="compositionally biased region" description="Acidic residues" evidence="1">
    <location>
        <begin position="428"/>
        <end position="442"/>
    </location>
</feature>
<keyword evidence="2" id="KW-0732">Signal</keyword>
<dbReference type="SUPFAM" id="SSF51445">
    <property type="entry name" value="(Trans)glycosidases"/>
    <property type="match status" value="1"/>
</dbReference>
<gene>
    <name evidence="4" type="ORF">IWW36_002364</name>
</gene>
<dbReference type="SUPFAM" id="SSF54556">
    <property type="entry name" value="Chitinase insertion domain"/>
    <property type="match status" value="1"/>
</dbReference>
<dbReference type="Gene3D" id="3.20.20.80">
    <property type="entry name" value="Glycosidases"/>
    <property type="match status" value="1"/>
</dbReference>
<dbReference type="PANTHER" id="PTHR11177">
    <property type="entry name" value="CHITINASE"/>
    <property type="match status" value="1"/>
</dbReference>
<dbReference type="Pfam" id="PF00704">
    <property type="entry name" value="Glyco_hydro_18"/>
    <property type="match status" value="1"/>
</dbReference>
<accession>A0A9W8I7E6</accession>
<dbReference type="Gene3D" id="3.10.50.10">
    <property type="match status" value="1"/>
</dbReference>
<sequence>MNFSALFIVIWFQIAYAAVNNAARLDILALDDIPSQVIDSGVLNNTVVFGYTYESGIKVDEIAWDSLTHLVLAFFQVEPSGNVRVSSSSIDSLVAAAHKNSVKVLGSIGGAGDGSVTLTKALSTSKGQANLAKSLAAIIAKFNLDGIDYDLEFPETSDELANLYGGLRAMRSSLGSASGEHKLLTMTLYSSKGLFGPKLKQTDAKPFSDIVDYGLLMSYDYFGGFSEISAPNSPFYDIPGYQGLSFTSSISAWLKNNWDPKKLVAGFPFYGRTAIVHNDGELTTQFMPNSGEAAPSGPVNKIPGAWAWNDIRDPKKGALKLAAVANNGWQRFWDSKTMTPWLFHNASSTYLGYDDPESLSIKANYIITKGLGGAMVWMVQYDYNRELESVMKNYTAACSRITWLAAAAAEASSLAEESSSEAESSSSIDEEEGGSSDDDMLDDIDPSSTSLSTILLPSWLYILVICIAFNF</sequence>
<reference evidence="4" key="1">
    <citation type="submission" date="2022-07" db="EMBL/GenBank/DDBJ databases">
        <title>Phylogenomic reconstructions and comparative analyses of Kickxellomycotina fungi.</title>
        <authorList>
            <person name="Reynolds N.K."/>
            <person name="Stajich J.E."/>
            <person name="Barry K."/>
            <person name="Grigoriev I.V."/>
            <person name="Crous P."/>
            <person name="Smith M.E."/>
        </authorList>
    </citation>
    <scope>NUCLEOTIDE SEQUENCE</scope>
    <source>
        <strain evidence="4">NRRL 1566</strain>
    </source>
</reference>
<dbReference type="AlphaFoldDB" id="A0A9W8I7E6"/>
<dbReference type="OrthoDB" id="76388at2759"/>
<feature type="compositionally biased region" description="Low complexity" evidence="1">
    <location>
        <begin position="415"/>
        <end position="427"/>
    </location>
</feature>
<feature type="chain" id="PRO_5040940465" description="GH18 domain-containing protein" evidence="2">
    <location>
        <begin position="18"/>
        <end position="471"/>
    </location>
</feature>
<dbReference type="InterPro" id="IPR011583">
    <property type="entry name" value="Chitinase_II/V-like_cat"/>
</dbReference>
<protein>
    <recommendedName>
        <fullName evidence="3">GH18 domain-containing protein</fullName>
    </recommendedName>
</protein>
<dbReference type="GO" id="GO:0005975">
    <property type="term" value="P:carbohydrate metabolic process"/>
    <property type="evidence" value="ECO:0007669"/>
    <property type="project" value="InterPro"/>
</dbReference>
<dbReference type="GO" id="GO:0005576">
    <property type="term" value="C:extracellular region"/>
    <property type="evidence" value="ECO:0007669"/>
    <property type="project" value="TreeGrafter"/>
</dbReference>
<comment type="caution">
    <text evidence="4">The sequence shown here is derived from an EMBL/GenBank/DDBJ whole genome shotgun (WGS) entry which is preliminary data.</text>
</comment>
<evidence type="ECO:0000259" key="3">
    <source>
        <dbReference type="PROSITE" id="PS51910"/>
    </source>
</evidence>
<dbReference type="GO" id="GO:0008061">
    <property type="term" value="F:chitin binding"/>
    <property type="evidence" value="ECO:0007669"/>
    <property type="project" value="InterPro"/>
</dbReference>
<dbReference type="EMBL" id="JANBUW010000057">
    <property type="protein sequence ID" value="KAJ2849811.1"/>
    <property type="molecule type" value="Genomic_DNA"/>
</dbReference>
<evidence type="ECO:0000256" key="2">
    <source>
        <dbReference type="SAM" id="SignalP"/>
    </source>
</evidence>
<feature type="domain" description="GH18" evidence="3">
    <location>
        <begin position="46"/>
        <end position="398"/>
    </location>
</feature>
<evidence type="ECO:0000256" key="1">
    <source>
        <dbReference type="SAM" id="MobiDB-lite"/>
    </source>
</evidence>
<feature type="signal peptide" evidence="2">
    <location>
        <begin position="1"/>
        <end position="17"/>
    </location>
</feature>
<evidence type="ECO:0000313" key="4">
    <source>
        <dbReference type="EMBL" id="KAJ2849811.1"/>
    </source>
</evidence>
<dbReference type="Proteomes" id="UP001139887">
    <property type="component" value="Unassembled WGS sequence"/>
</dbReference>
<dbReference type="PROSITE" id="PS51910">
    <property type="entry name" value="GH18_2"/>
    <property type="match status" value="1"/>
</dbReference>
<dbReference type="GO" id="GO:0004568">
    <property type="term" value="F:chitinase activity"/>
    <property type="evidence" value="ECO:0007669"/>
    <property type="project" value="TreeGrafter"/>
</dbReference>
<dbReference type="GO" id="GO:0006032">
    <property type="term" value="P:chitin catabolic process"/>
    <property type="evidence" value="ECO:0007669"/>
    <property type="project" value="TreeGrafter"/>
</dbReference>
<dbReference type="PANTHER" id="PTHR11177:SF317">
    <property type="entry name" value="CHITINASE 12-RELATED"/>
    <property type="match status" value="1"/>
</dbReference>
<feature type="region of interest" description="Disordered" evidence="1">
    <location>
        <begin position="415"/>
        <end position="442"/>
    </location>
</feature>
<name>A0A9W8I7E6_9FUNG</name>
<dbReference type="InterPro" id="IPR017853">
    <property type="entry name" value="GH"/>
</dbReference>
<dbReference type="InterPro" id="IPR001223">
    <property type="entry name" value="Glyco_hydro18_cat"/>
</dbReference>
<dbReference type="InterPro" id="IPR050314">
    <property type="entry name" value="Glycosyl_Hydrlase_18"/>
</dbReference>
<dbReference type="SMART" id="SM00636">
    <property type="entry name" value="Glyco_18"/>
    <property type="match status" value="1"/>
</dbReference>